<dbReference type="InterPro" id="IPR005895">
    <property type="entry name" value="ABC_transptr_haem_export_CcmA"/>
</dbReference>
<dbReference type="InterPro" id="IPR017871">
    <property type="entry name" value="ABC_transporter-like_CS"/>
</dbReference>
<comment type="caution">
    <text evidence="8">The sequence shown here is derived from an EMBL/GenBank/DDBJ whole genome shotgun (WGS) entry which is preliminary data.</text>
</comment>
<evidence type="ECO:0000256" key="3">
    <source>
        <dbReference type="ARBA" id="ARBA00022748"/>
    </source>
</evidence>
<evidence type="ECO:0000256" key="6">
    <source>
        <dbReference type="ARBA" id="ARBA00023136"/>
    </source>
</evidence>
<dbReference type="InterPro" id="IPR027417">
    <property type="entry name" value="P-loop_NTPase"/>
</dbReference>
<dbReference type="SUPFAM" id="SSF52540">
    <property type="entry name" value="P-loop containing nucleoside triphosphate hydrolases"/>
    <property type="match status" value="1"/>
</dbReference>
<dbReference type="Gene3D" id="3.40.50.300">
    <property type="entry name" value="P-loop containing nucleotide triphosphate hydrolases"/>
    <property type="match status" value="1"/>
</dbReference>
<evidence type="ECO:0000256" key="1">
    <source>
        <dbReference type="ARBA" id="ARBA00022448"/>
    </source>
</evidence>
<name>A0ABV2EH95_9CAUL</name>
<keyword evidence="3" id="KW-0201">Cytochrome c-type biogenesis</keyword>
<dbReference type="InterPro" id="IPR003439">
    <property type="entry name" value="ABC_transporter-like_ATP-bd"/>
</dbReference>
<reference evidence="8 9" key="1">
    <citation type="submission" date="2024-06" db="EMBL/GenBank/DDBJ databases">
        <title>Genomic Encyclopedia of Type Strains, Phase IV (KMG-IV): sequencing the most valuable type-strain genomes for metagenomic binning, comparative biology and taxonomic classification.</title>
        <authorList>
            <person name="Goeker M."/>
        </authorList>
    </citation>
    <scope>NUCLEOTIDE SEQUENCE [LARGE SCALE GENOMIC DNA]</scope>
    <source>
        <strain evidence="8 9">DSM 17809</strain>
    </source>
</reference>
<keyword evidence="6" id="KW-0472">Membrane</keyword>
<protein>
    <submittedName>
        <fullName evidence="8">Heme exporter protein A</fullName>
    </submittedName>
</protein>
<evidence type="ECO:0000313" key="8">
    <source>
        <dbReference type="EMBL" id="MET3526399.1"/>
    </source>
</evidence>
<dbReference type="InterPro" id="IPR003593">
    <property type="entry name" value="AAA+_ATPase"/>
</dbReference>
<dbReference type="EMBL" id="JBEPLU010000001">
    <property type="protein sequence ID" value="MET3526399.1"/>
    <property type="molecule type" value="Genomic_DNA"/>
</dbReference>
<dbReference type="PROSITE" id="PS50893">
    <property type="entry name" value="ABC_TRANSPORTER_2"/>
    <property type="match status" value="1"/>
</dbReference>
<dbReference type="Proteomes" id="UP001549110">
    <property type="component" value="Unassembled WGS sequence"/>
</dbReference>
<dbReference type="PANTHER" id="PTHR43499">
    <property type="entry name" value="ABC TRANSPORTER I FAMILY MEMBER 1"/>
    <property type="match status" value="1"/>
</dbReference>
<keyword evidence="1" id="KW-0813">Transport</keyword>
<dbReference type="NCBIfam" id="TIGR01189">
    <property type="entry name" value="ccmA"/>
    <property type="match status" value="1"/>
</dbReference>
<evidence type="ECO:0000313" key="9">
    <source>
        <dbReference type="Proteomes" id="UP001549110"/>
    </source>
</evidence>
<evidence type="ECO:0000256" key="4">
    <source>
        <dbReference type="ARBA" id="ARBA00022840"/>
    </source>
</evidence>
<keyword evidence="4" id="KW-0067">ATP-binding</keyword>
<dbReference type="Pfam" id="PF00005">
    <property type="entry name" value="ABC_tran"/>
    <property type="match status" value="1"/>
</dbReference>
<evidence type="ECO:0000256" key="2">
    <source>
        <dbReference type="ARBA" id="ARBA00022741"/>
    </source>
</evidence>
<evidence type="ECO:0000256" key="5">
    <source>
        <dbReference type="ARBA" id="ARBA00022967"/>
    </source>
</evidence>
<dbReference type="PANTHER" id="PTHR43499:SF1">
    <property type="entry name" value="ABC TRANSPORTER I FAMILY MEMBER 1"/>
    <property type="match status" value="1"/>
</dbReference>
<feature type="domain" description="ABC transporter" evidence="7">
    <location>
        <begin position="5"/>
        <end position="202"/>
    </location>
</feature>
<keyword evidence="9" id="KW-1185">Reference proteome</keyword>
<gene>
    <name evidence="8" type="ORF">ABID41_001494</name>
</gene>
<dbReference type="SMART" id="SM00382">
    <property type="entry name" value="AAA"/>
    <property type="match status" value="1"/>
</dbReference>
<accession>A0ABV2EH95</accession>
<proteinExistence type="predicted"/>
<organism evidence="8 9">
    <name type="scientific">Phenylobacterium koreense</name>
    <dbReference type="NCBI Taxonomy" id="266125"/>
    <lineage>
        <taxon>Bacteria</taxon>
        <taxon>Pseudomonadati</taxon>
        <taxon>Pseudomonadota</taxon>
        <taxon>Alphaproteobacteria</taxon>
        <taxon>Caulobacterales</taxon>
        <taxon>Caulobacteraceae</taxon>
        <taxon>Phenylobacterium</taxon>
    </lineage>
</organism>
<dbReference type="PROSITE" id="PS00211">
    <property type="entry name" value="ABC_TRANSPORTER_1"/>
    <property type="match status" value="1"/>
</dbReference>
<keyword evidence="5" id="KW-1278">Translocase</keyword>
<keyword evidence="2" id="KW-0547">Nucleotide-binding</keyword>
<sequence>MIQALTIENLALRRGGRLLFAGLELRLEPGEAAALVGRNGAGKTSLLRAIAGLVPAETGQIGFGGMDPEEARASHIHFAGHQDGQKPARTAWEELSFWTRWNGASYEAAREAAATLDLTRLLDLEVRRLSAGQRRRLSLARLLAAPRRLWLLDEPLSPLDADWRVRFGELMAQHLARGGLIVAAVHDPLPITARSVEIAAPVESA</sequence>
<dbReference type="RefSeq" id="WP_331930154.1">
    <property type="nucleotide sequence ID" value="NZ_JBEPLU010000001.1"/>
</dbReference>
<evidence type="ECO:0000259" key="7">
    <source>
        <dbReference type="PROSITE" id="PS50893"/>
    </source>
</evidence>